<organism evidence="2 3">
    <name type="scientific">Methylobacterium radiotolerans</name>
    <dbReference type="NCBI Taxonomy" id="31998"/>
    <lineage>
        <taxon>Bacteria</taxon>
        <taxon>Pseudomonadati</taxon>
        <taxon>Pseudomonadota</taxon>
        <taxon>Alphaproteobacteria</taxon>
        <taxon>Hyphomicrobiales</taxon>
        <taxon>Methylobacteriaceae</taxon>
        <taxon>Methylobacterium</taxon>
    </lineage>
</organism>
<feature type="domain" description="DUF6894" evidence="1">
    <location>
        <begin position="15"/>
        <end position="70"/>
    </location>
</feature>
<gene>
    <name evidence="2" type="ORF">ABIC20_002016</name>
</gene>
<evidence type="ECO:0000313" key="2">
    <source>
        <dbReference type="EMBL" id="MET3864707.1"/>
    </source>
</evidence>
<proteinExistence type="predicted"/>
<keyword evidence="3" id="KW-1185">Reference proteome</keyword>
<accession>A0ABV2NDY9</accession>
<sequence>MVRAHFTIRLGNASLPASAAQWVEDAEAARSTARTIVQGLMRQHGGDPRLMEAAMVITDDDGAVLLEMSFFDTLYLPVEPVPDADRRRPRAPRRAAPRGLTAALGPVRRLAGALGMRAQQPLSGR</sequence>
<dbReference type="Pfam" id="PF21834">
    <property type="entry name" value="DUF6894"/>
    <property type="match status" value="1"/>
</dbReference>
<evidence type="ECO:0000259" key="1">
    <source>
        <dbReference type="Pfam" id="PF21834"/>
    </source>
</evidence>
<evidence type="ECO:0000313" key="3">
    <source>
        <dbReference type="Proteomes" id="UP001549119"/>
    </source>
</evidence>
<dbReference type="RefSeq" id="WP_012322404.1">
    <property type="nucleotide sequence ID" value="NZ_BJXP01000042.1"/>
</dbReference>
<dbReference type="InterPro" id="IPR054189">
    <property type="entry name" value="DUF6894"/>
</dbReference>
<name>A0ABV2NDY9_9HYPH</name>
<comment type="caution">
    <text evidence="2">The sequence shown here is derived from an EMBL/GenBank/DDBJ whole genome shotgun (WGS) entry which is preliminary data.</text>
</comment>
<reference evidence="2 3" key="1">
    <citation type="submission" date="2024-06" db="EMBL/GenBank/DDBJ databases">
        <title>Genomics of switchgrass bacterial isolates.</title>
        <authorList>
            <person name="Shade A."/>
        </authorList>
    </citation>
    <scope>NUCLEOTIDE SEQUENCE [LARGE SCALE GENOMIC DNA]</scope>
    <source>
        <strain evidence="2 3">PvP084</strain>
    </source>
</reference>
<dbReference type="GeneID" id="6141590"/>
<dbReference type="Proteomes" id="UP001549119">
    <property type="component" value="Unassembled WGS sequence"/>
</dbReference>
<protein>
    <recommendedName>
        <fullName evidence="1">DUF6894 domain-containing protein</fullName>
    </recommendedName>
</protein>
<dbReference type="EMBL" id="JBEPNW010000002">
    <property type="protein sequence ID" value="MET3864707.1"/>
    <property type="molecule type" value="Genomic_DNA"/>
</dbReference>